<evidence type="ECO:0000313" key="3">
    <source>
        <dbReference type="Proteomes" id="UP000635142"/>
    </source>
</evidence>
<dbReference type="AlphaFoldDB" id="A0A927D087"/>
<comment type="caution">
    <text evidence="2">The sequence shown here is derived from an EMBL/GenBank/DDBJ whole genome shotgun (WGS) entry which is preliminary data.</text>
</comment>
<organism evidence="2 3">
    <name type="scientific">Sulfitobacter aestuariivivens</name>
    <dbReference type="NCBI Taxonomy" id="2766981"/>
    <lineage>
        <taxon>Bacteria</taxon>
        <taxon>Pseudomonadati</taxon>
        <taxon>Pseudomonadota</taxon>
        <taxon>Alphaproteobacteria</taxon>
        <taxon>Rhodobacterales</taxon>
        <taxon>Roseobacteraceae</taxon>
        <taxon>Sulfitobacter</taxon>
    </lineage>
</organism>
<evidence type="ECO:0000313" key="2">
    <source>
        <dbReference type="EMBL" id="MBD3662660.1"/>
    </source>
</evidence>
<name>A0A927D087_9RHOB</name>
<keyword evidence="3" id="KW-1185">Reference proteome</keyword>
<evidence type="ECO:0000259" key="1">
    <source>
        <dbReference type="Pfam" id="PF06568"/>
    </source>
</evidence>
<gene>
    <name evidence="2" type="ORF">H9Q16_01880</name>
</gene>
<proteinExistence type="predicted"/>
<protein>
    <submittedName>
        <fullName evidence="2">DUF1127 domain-containing protein</fullName>
    </submittedName>
</protein>
<feature type="domain" description="YjiS-like" evidence="1">
    <location>
        <begin position="23"/>
        <end position="56"/>
    </location>
</feature>
<dbReference type="Pfam" id="PF06568">
    <property type="entry name" value="YjiS-like"/>
    <property type="match status" value="1"/>
</dbReference>
<dbReference type="RefSeq" id="WP_191073676.1">
    <property type="nucleotide sequence ID" value="NZ_JACTAG010000001.1"/>
</dbReference>
<accession>A0A927D087</accession>
<dbReference type="EMBL" id="JACTAG010000001">
    <property type="protein sequence ID" value="MBD3662660.1"/>
    <property type="molecule type" value="Genomic_DNA"/>
</dbReference>
<dbReference type="Proteomes" id="UP000635142">
    <property type="component" value="Unassembled WGS sequence"/>
</dbReference>
<sequence length="75" mass="8620">MHSPSSTCTHTPAIRHIPRRSSLLHTFHQLIALYRSRRALAALSDAELKDIGLTADAAQREARRPVWDVPDYWMR</sequence>
<reference evidence="2" key="1">
    <citation type="submission" date="2020-08" db="EMBL/GenBank/DDBJ databases">
        <title>Sulfitobacter aestuariivivens sp. nov., isolated from a tidal flat.</title>
        <authorList>
            <person name="Park S."/>
            <person name="Yoon J.-H."/>
        </authorList>
    </citation>
    <scope>NUCLEOTIDE SEQUENCE</scope>
    <source>
        <strain evidence="2">TSTF-M16</strain>
    </source>
</reference>
<dbReference type="InterPro" id="IPR009506">
    <property type="entry name" value="YjiS-like"/>
</dbReference>